<dbReference type="Pfam" id="PF00085">
    <property type="entry name" value="Thioredoxin"/>
    <property type="match status" value="2"/>
</dbReference>
<organism evidence="17 18">
    <name type="scientific">Ogataea polymorpha</name>
    <dbReference type="NCBI Taxonomy" id="460523"/>
    <lineage>
        <taxon>Eukaryota</taxon>
        <taxon>Fungi</taxon>
        <taxon>Dikarya</taxon>
        <taxon>Ascomycota</taxon>
        <taxon>Saccharomycotina</taxon>
        <taxon>Pichiomycetes</taxon>
        <taxon>Pichiales</taxon>
        <taxon>Pichiaceae</taxon>
        <taxon>Ogataea</taxon>
    </lineage>
</organism>
<dbReference type="Pfam" id="PF13848">
    <property type="entry name" value="Thioredoxin_6"/>
    <property type="match status" value="1"/>
</dbReference>
<evidence type="ECO:0000256" key="10">
    <source>
        <dbReference type="ARBA" id="ARBA00023235"/>
    </source>
</evidence>
<evidence type="ECO:0000256" key="7">
    <source>
        <dbReference type="ARBA" id="ARBA00022737"/>
    </source>
</evidence>
<comment type="caution">
    <text evidence="17">The sequence shown here is derived from an EMBL/GenBank/DDBJ whole genome shotgun (WGS) entry which is preliminary data.</text>
</comment>
<dbReference type="GO" id="GO:0003756">
    <property type="term" value="F:protein disulfide isomerase activity"/>
    <property type="evidence" value="ECO:0007669"/>
    <property type="project" value="UniProtKB-EC"/>
</dbReference>
<dbReference type="PROSITE" id="PS00194">
    <property type="entry name" value="THIOREDOXIN_1"/>
    <property type="match status" value="2"/>
</dbReference>
<feature type="region of interest" description="Disordered" evidence="15">
    <location>
        <begin position="494"/>
        <end position="515"/>
    </location>
</feature>
<keyword evidence="8" id="KW-0256">Endoplasmic reticulum</keyword>
<evidence type="ECO:0000256" key="15">
    <source>
        <dbReference type="SAM" id="MobiDB-lite"/>
    </source>
</evidence>
<evidence type="ECO:0000256" key="2">
    <source>
        <dbReference type="ARBA" id="ARBA00002692"/>
    </source>
</evidence>
<reference evidence="17" key="1">
    <citation type="journal article" date="2021" name="Open Biol.">
        <title>Shared evolutionary footprints suggest mitochondrial oxidative damage underlies multiple complex I losses in fungi.</title>
        <authorList>
            <person name="Schikora-Tamarit M.A."/>
            <person name="Marcet-Houben M."/>
            <person name="Nosek J."/>
            <person name="Gabaldon T."/>
        </authorList>
    </citation>
    <scope>NUCLEOTIDE SEQUENCE</scope>
    <source>
        <strain evidence="17">NCAIM Y.01608</strain>
    </source>
</reference>
<dbReference type="CDD" id="cd02995">
    <property type="entry name" value="PDI_a_PDI_a'_C"/>
    <property type="match status" value="1"/>
</dbReference>
<protein>
    <recommendedName>
        <fullName evidence="5 14">Protein disulfide-isomerase</fullName>
        <ecNumber evidence="5 14">5.3.4.1</ecNumber>
    </recommendedName>
</protein>
<comment type="function">
    <text evidence="2">Participates in the folding of proteins containing disulfide bonds, may be involved in glycosylation, prolyl hydroxylation and triglyceride transfer.</text>
</comment>
<evidence type="ECO:0000313" key="17">
    <source>
        <dbReference type="EMBL" id="KAH3659431.1"/>
    </source>
</evidence>
<comment type="catalytic activity">
    <reaction evidence="1 14">
        <text>Catalyzes the rearrangement of -S-S- bonds in proteins.</text>
        <dbReference type="EC" id="5.3.4.1"/>
    </reaction>
</comment>
<evidence type="ECO:0000256" key="8">
    <source>
        <dbReference type="ARBA" id="ARBA00022824"/>
    </source>
</evidence>
<evidence type="ECO:0000256" key="14">
    <source>
        <dbReference type="RuleBase" id="RU361130"/>
    </source>
</evidence>
<feature type="signal peptide" evidence="14">
    <location>
        <begin position="1"/>
        <end position="23"/>
    </location>
</feature>
<dbReference type="OrthoDB" id="427280at2759"/>
<dbReference type="NCBIfam" id="TIGR01130">
    <property type="entry name" value="ER_PDI_fam"/>
    <property type="match status" value="1"/>
</dbReference>
<feature type="disulfide bond" description="Redox-active" evidence="12">
    <location>
        <begin position="62"/>
        <end position="65"/>
    </location>
</feature>
<evidence type="ECO:0000256" key="1">
    <source>
        <dbReference type="ARBA" id="ARBA00001182"/>
    </source>
</evidence>
<evidence type="ECO:0000256" key="12">
    <source>
        <dbReference type="PIRSR" id="PIRSR605792-51"/>
    </source>
</evidence>
<dbReference type="Gene3D" id="3.40.30.10">
    <property type="entry name" value="Glutaredoxin"/>
    <property type="match status" value="4"/>
</dbReference>
<dbReference type="EC" id="5.3.4.1" evidence="5 14"/>
<proteinExistence type="inferred from homology"/>
<evidence type="ECO:0000256" key="3">
    <source>
        <dbReference type="ARBA" id="ARBA00004319"/>
    </source>
</evidence>
<feature type="chain" id="PRO_5040537169" description="Protein disulfide-isomerase" evidence="14">
    <location>
        <begin position="24"/>
        <end position="515"/>
    </location>
</feature>
<keyword evidence="9 12" id="KW-1015">Disulfide bond</keyword>
<reference evidence="17" key="2">
    <citation type="submission" date="2021-01" db="EMBL/GenBank/DDBJ databases">
        <authorList>
            <person name="Schikora-Tamarit M.A."/>
        </authorList>
    </citation>
    <scope>NUCLEOTIDE SEQUENCE</scope>
    <source>
        <strain evidence="17">NCAIM Y.01608</strain>
    </source>
</reference>
<dbReference type="InterPro" id="IPR005788">
    <property type="entry name" value="PDI_thioredoxin-like_dom"/>
</dbReference>
<evidence type="ECO:0000256" key="6">
    <source>
        <dbReference type="ARBA" id="ARBA00022729"/>
    </source>
</evidence>
<gene>
    <name evidence="17" type="ORF">OGATHE_006315</name>
</gene>
<evidence type="ECO:0000256" key="5">
    <source>
        <dbReference type="ARBA" id="ARBA00012723"/>
    </source>
</evidence>
<evidence type="ECO:0000256" key="11">
    <source>
        <dbReference type="ARBA" id="ARBA00023284"/>
    </source>
</evidence>
<evidence type="ECO:0000259" key="16">
    <source>
        <dbReference type="PROSITE" id="PS51352"/>
    </source>
</evidence>
<keyword evidence="10 14" id="KW-0413">Isomerase</keyword>
<dbReference type="PRINTS" id="PR00421">
    <property type="entry name" value="THIOREDOXIN"/>
</dbReference>
<keyword evidence="7" id="KW-0677">Repeat</keyword>
<feature type="domain" description="Thioredoxin" evidence="16">
    <location>
        <begin position="24"/>
        <end position="140"/>
    </location>
</feature>
<dbReference type="AlphaFoldDB" id="A0A9P8SYI4"/>
<dbReference type="InterPro" id="IPR005792">
    <property type="entry name" value="Prot_disulphide_isomerase"/>
</dbReference>
<keyword evidence="18" id="KW-1185">Reference proteome</keyword>
<evidence type="ECO:0000256" key="4">
    <source>
        <dbReference type="ARBA" id="ARBA00006347"/>
    </source>
</evidence>
<dbReference type="CDD" id="cd02982">
    <property type="entry name" value="PDI_b'_family"/>
    <property type="match status" value="1"/>
</dbReference>
<dbReference type="FunFam" id="3.40.30.10:FF:000017">
    <property type="entry name" value="Protein disulfide-isomerase A4"/>
    <property type="match status" value="1"/>
</dbReference>
<dbReference type="InterPro" id="IPR036249">
    <property type="entry name" value="Thioredoxin-like_sf"/>
</dbReference>
<accession>A0A9P8SYI4</accession>
<keyword evidence="6 14" id="KW-0732">Signal</keyword>
<dbReference type="GO" id="GO:0006457">
    <property type="term" value="P:protein folding"/>
    <property type="evidence" value="ECO:0007669"/>
    <property type="project" value="TreeGrafter"/>
</dbReference>
<keyword evidence="11 12" id="KW-0676">Redox-active center</keyword>
<dbReference type="PROSITE" id="PS51352">
    <property type="entry name" value="THIOREDOXIN_2"/>
    <property type="match status" value="2"/>
</dbReference>
<feature type="compositionally biased region" description="Basic and acidic residues" evidence="15">
    <location>
        <begin position="495"/>
        <end position="515"/>
    </location>
</feature>
<comment type="similarity">
    <text evidence="4 13">Belongs to the protein disulfide isomerase family.</text>
</comment>
<dbReference type="PANTHER" id="PTHR18929:SF132">
    <property type="entry name" value="PROTEIN DISULFIDE-ISOMERASE A3"/>
    <property type="match status" value="1"/>
</dbReference>
<evidence type="ECO:0000313" key="18">
    <source>
        <dbReference type="Proteomes" id="UP000788993"/>
    </source>
</evidence>
<dbReference type="InterPro" id="IPR017937">
    <property type="entry name" value="Thioredoxin_CS"/>
</dbReference>
<dbReference type="NCBIfam" id="TIGR01126">
    <property type="entry name" value="pdi_dom"/>
    <property type="match status" value="1"/>
</dbReference>
<dbReference type="CDD" id="cd02961">
    <property type="entry name" value="PDI_a_family"/>
    <property type="match status" value="1"/>
</dbReference>
<evidence type="ECO:0000256" key="13">
    <source>
        <dbReference type="RuleBase" id="RU004208"/>
    </source>
</evidence>
<feature type="disulfide bond" description="Redox-active" evidence="12">
    <location>
        <begin position="403"/>
        <end position="406"/>
    </location>
</feature>
<dbReference type="Proteomes" id="UP000788993">
    <property type="component" value="Unassembled WGS sequence"/>
</dbReference>
<dbReference type="FunFam" id="3.40.30.10:FF:000139">
    <property type="entry name" value="Protein disulfide-isomerase"/>
    <property type="match status" value="1"/>
</dbReference>
<sequence length="515" mass="57282">MKLFNVSILTSVLAMMAVVKGDAEEAAIASPDSAVVKLTAESFESFIKENPLVLAEFFAPWCGHCKRLGPEFSAAADKLVEKDIKLAQIDCTRERDLCADYGIRGYPTLKVFRGNNSPSDYQGQREQDAIVSYMIKQALPPVSLLEDTADLLDALADLSEPMILQVLPPDSKSSGNETFHLLANRLRDNFRFVSTSNPEYVEKYVKEKSTPTYIVFRPGEKTEDASVLSNKTIDEEGLQSFISVETKPLFGEVTGATFQAYMESKLPLAYFFYEEEAQKAAVADEITKLAKKYRGEINFAGLEAKKYGMHAKNLNMQEKFPLFVIHDLQKDLKYGISQDKDLEFSEIPKFVENFKKGKLEPIVKSEPIPETQEEAVYHLVGYEHDKIVNQKKDVLVEYYAPWCGHCKRLAPTYEELAAIYKNDTAASAKVVIAKIDHTANDVSGVEITGYPTILLYPADGSGPVSYEGQRTLESLASFIQEKGTFGVDGLAIRDATSDGADKPESDTKDSTHDEL</sequence>
<dbReference type="PANTHER" id="PTHR18929">
    <property type="entry name" value="PROTEIN DISULFIDE ISOMERASE"/>
    <property type="match status" value="1"/>
</dbReference>
<dbReference type="EMBL" id="JAEUBD010001540">
    <property type="protein sequence ID" value="KAH3659431.1"/>
    <property type="molecule type" value="Genomic_DNA"/>
</dbReference>
<dbReference type="SUPFAM" id="SSF52833">
    <property type="entry name" value="Thioredoxin-like"/>
    <property type="match status" value="4"/>
</dbReference>
<dbReference type="InterPro" id="IPR013766">
    <property type="entry name" value="Thioredoxin_domain"/>
</dbReference>
<comment type="subcellular location">
    <subcellularLocation>
        <location evidence="3">Endoplasmic reticulum lumen</location>
    </subcellularLocation>
</comment>
<dbReference type="GO" id="GO:0005788">
    <property type="term" value="C:endoplasmic reticulum lumen"/>
    <property type="evidence" value="ECO:0007669"/>
    <property type="project" value="UniProtKB-SubCell"/>
</dbReference>
<evidence type="ECO:0000256" key="9">
    <source>
        <dbReference type="ARBA" id="ARBA00023157"/>
    </source>
</evidence>
<dbReference type="GO" id="GO:0034976">
    <property type="term" value="P:response to endoplasmic reticulum stress"/>
    <property type="evidence" value="ECO:0007669"/>
    <property type="project" value="TreeGrafter"/>
</dbReference>
<feature type="domain" description="Thioredoxin" evidence="16">
    <location>
        <begin position="362"/>
        <end position="484"/>
    </location>
</feature>
<name>A0A9P8SYI4_9ASCO</name>